<dbReference type="Pfam" id="PF25437">
    <property type="entry name" value="BRWD1_N"/>
    <property type="match status" value="1"/>
</dbReference>
<dbReference type="GO" id="GO:0005634">
    <property type="term" value="C:nucleus"/>
    <property type="evidence" value="ECO:0007669"/>
    <property type="project" value="TreeGrafter"/>
</dbReference>
<dbReference type="PANTHER" id="PTHR16266:SF17">
    <property type="entry name" value="BRWD3"/>
    <property type="match status" value="1"/>
</dbReference>
<dbReference type="PANTHER" id="PTHR16266">
    <property type="entry name" value="WD REPEAT DOMAIN 9"/>
    <property type="match status" value="1"/>
</dbReference>
<reference evidence="7" key="1">
    <citation type="submission" date="2015-11" db="EMBL/GenBank/DDBJ databases">
        <title>De novo transcriptome assembly of four potential Pierce s Disease insect vectors from Arizona vineyards.</title>
        <authorList>
            <person name="Tassone E.E."/>
        </authorList>
    </citation>
    <scope>NUCLEOTIDE SEQUENCE</scope>
</reference>
<feature type="repeat" description="WD" evidence="3">
    <location>
        <begin position="465"/>
        <end position="507"/>
    </location>
</feature>
<dbReference type="Pfam" id="PF00400">
    <property type="entry name" value="WD40"/>
    <property type="match status" value="3"/>
</dbReference>
<protein>
    <submittedName>
        <fullName evidence="7">Uncharacterized protein</fullName>
    </submittedName>
</protein>
<feature type="non-terminal residue" evidence="7">
    <location>
        <position position="741"/>
    </location>
</feature>
<evidence type="ECO:0000256" key="3">
    <source>
        <dbReference type="PROSITE-ProRule" id="PRU00221"/>
    </source>
</evidence>
<dbReference type="PROSITE" id="PS50082">
    <property type="entry name" value="WD_REPEATS_2"/>
    <property type="match status" value="3"/>
</dbReference>
<evidence type="ECO:0000259" key="6">
    <source>
        <dbReference type="Pfam" id="PF25437"/>
    </source>
</evidence>
<accession>A0A1B6EKE2</accession>
<dbReference type="PROSITE" id="PS50294">
    <property type="entry name" value="WD_REPEATS_REGION"/>
    <property type="match status" value="1"/>
</dbReference>
<name>A0A1B6EKE2_9HEMI</name>
<dbReference type="AlphaFoldDB" id="A0A1B6EKE2"/>
<feature type="region of interest" description="Disordered" evidence="4">
    <location>
        <begin position="1"/>
        <end position="22"/>
    </location>
</feature>
<evidence type="ECO:0000256" key="2">
    <source>
        <dbReference type="ARBA" id="ARBA00022737"/>
    </source>
</evidence>
<evidence type="ECO:0000256" key="4">
    <source>
        <dbReference type="SAM" id="MobiDB-lite"/>
    </source>
</evidence>
<dbReference type="EMBL" id="GECZ01031351">
    <property type="protein sequence ID" value="JAS38418.1"/>
    <property type="molecule type" value="Transcribed_RNA"/>
</dbReference>
<dbReference type="InterPro" id="IPR024977">
    <property type="entry name" value="Apc4-like_WD40_dom"/>
</dbReference>
<dbReference type="SUPFAM" id="SSF50978">
    <property type="entry name" value="WD40 repeat-like"/>
    <property type="match status" value="1"/>
</dbReference>
<dbReference type="InterPro" id="IPR036322">
    <property type="entry name" value="WD40_repeat_dom_sf"/>
</dbReference>
<dbReference type="PROSITE" id="PS00678">
    <property type="entry name" value="WD_REPEATS_1"/>
    <property type="match status" value="1"/>
</dbReference>
<feature type="repeat" description="WD" evidence="3">
    <location>
        <begin position="230"/>
        <end position="271"/>
    </location>
</feature>
<dbReference type="InterPro" id="IPR052060">
    <property type="entry name" value="Bromo_WD_repeat"/>
</dbReference>
<feature type="domain" description="BRWD/PHIP N-terminal" evidence="6">
    <location>
        <begin position="35"/>
        <end position="112"/>
    </location>
</feature>
<dbReference type="GO" id="GO:0007010">
    <property type="term" value="P:cytoskeleton organization"/>
    <property type="evidence" value="ECO:0007669"/>
    <property type="project" value="TreeGrafter"/>
</dbReference>
<dbReference type="CDD" id="cd00200">
    <property type="entry name" value="WD40"/>
    <property type="match status" value="1"/>
</dbReference>
<organism evidence="7">
    <name type="scientific">Cuerna arida</name>
    <dbReference type="NCBI Taxonomy" id="1464854"/>
    <lineage>
        <taxon>Eukaryota</taxon>
        <taxon>Metazoa</taxon>
        <taxon>Ecdysozoa</taxon>
        <taxon>Arthropoda</taxon>
        <taxon>Hexapoda</taxon>
        <taxon>Insecta</taxon>
        <taxon>Pterygota</taxon>
        <taxon>Neoptera</taxon>
        <taxon>Paraneoptera</taxon>
        <taxon>Hemiptera</taxon>
        <taxon>Auchenorrhyncha</taxon>
        <taxon>Membracoidea</taxon>
        <taxon>Cicadellidae</taxon>
        <taxon>Cicadellinae</taxon>
        <taxon>Proconiini</taxon>
        <taxon>Cuerna</taxon>
    </lineage>
</organism>
<proteinExistence type="predicted"/>
<evidence type="ECO:0000313" key="7">
    <source>
        <dbReference type="EMBL" id="JAS38418.1"/>
    </source>
</evidence>
<dbReference type="InterPro" id="IPR057452">
    <property type="entry name" value="BRWD/PHIP_N"/>
</dbReference>
<evidence type="ECO:0000256" key="1">
    <source>
        <dbReference type="ARBA" id="ARBA00022574"/>
    </source>
</evidence>
<dbReference type="InterPro" id="IPR001680">
    <property type="entry name" value="WD40_rpt"/>
</dbReference>
<dbReference type="InterPro" id="IPR015943">
    <property type="entry name" value="WD40/YVTN_repeat-like_dom_sf"/>
</dbReference>
<feature type="repeat" description="WD" evidence="3">
    <location>
        <begin position="188"/>
        <end position="229"/>
    </location>
</feature>
<dbReference type="GO" id="GO:0006357">
    <property type="term" value="P:regulation of transcription by RNA polymerase II"/>
    <property type="evidence" value="ECO:0007669"/>
    <property type="project" value="TreeGrafter"/>
</dbReference>
<evidence type="ECO:0000259" key="5">
    <source>
        <dbReference type="Pfam" id="PF12894"/>
    </source>
</evidence>
<keyword evidence="2" id="KW-0677">Repeat</keyword>
<gene>
    <name evidence="7" type="ORF">g.15039</name>
</gene>
<dbReference type="SMART" id="SM00320">
    <property type="entry name" value="WD40"/>
    <property type="match status" value="7"/>
</dbReference>
<keyword evidence="1 3" id="KW-0853">WD repeat</keyword>
<dbReference type="Pfam" id="PF12894">
    <property type="entry name" value="ANAPC4_WD40"/>
    <property type="match status" value="1"/>
</dbReference>
<dbReference type="GO" id="GO:0008360">
    <property type="term" value="P:regulation of cell shape"/>
    <property type="evidence" value="ECO:0007669"/>
    <property type="project" value="TreeGrafter"/>
</dbReference>
<sequence>MDLPGPSSTNQPVNDLEQSGNSKTLQCSKTLKTLDNTDNLRKELYFLIGKMLSESPLKETFETFVKELKDKKILGTMINCNGNTVFNTFELMVAMHSDVRADHLFDMCCELLGSKKRPDGFNELQSFLDTGRGALIKYNAKSTSIVPRKPANLSMARLSIERQYCGSFRIADVLRPTFLNSIELLRRNRGHWISVFCLLFDKTGRYVITGADDTLVKIWSAVDGRLLYTFRGARNEITDLAINEENTLLAAAALSNVVCVWCLATGRLLKRLMHHNTTIISIRFAPIRSDVESYLATLAGDGTITFWPFKIDEKNNNQCDFSRAMPIMLLENAPGPKIVSFAFSRGGMYMACGLYDGTVIVFMLYKIMSTHEMVKEDMLHSAPVDSICWAHEGARLITASKDGTAFILDGSSGEWRKIPLNAEKKKDISVNTVCWSCDDKLAIVSYNDHSVKVYDSRTGDLVSVLGEHTGNVFVIEAHPFLPSVLLTAGYDLRLFIWDMVNNKVIFSYSNPDVNGRFYDAKWAPDGMKFTVTDSKGAFFLFGFEKHPSMESIPETLFFDTDYLQLKLHSGLIYFSHTNIQPHHAPPPLLVDDRNLKYAEEHLRLVPFWKKYRHLRKADGTLIDDIFAASFNYANRVNIFLNNELNNELNNVRQRPERGGHYMYGFPDFFEDDVVDMEAESFKMDRTILKPSLSLEQIKKIRDDNDRHCKAESVHFGEEVIAALRGGGRSGNFVTVSGRFYL</sequence>
<dbReference type="Gene3D" id="2.130.10.10">
    <property type="entry name" value="YVTN repeat-like/Quinoprotein amine dehydrogenase"/>
    <property type="match status" value="2"/>
</dbReference>
<dbReference type="InterPro" id="IPR019775">
    <property type="entry name" value="WD40_repeat_CS"/>
</dbReference>
<feature type="domain" description="Anaphase-promoting complex subunit 4-like WD40" evidence="5">
    <location>
        <begin position="415"/>
        <end position="471"/>
    </location>
</feature>